<sequence>MPQVPSARGAQVNLGVTPDARMSLPSLTTPDIQLGTPQVSAPTIRTPQIEVSKLRPAVKDPSAIVTPTLSDGGARQLIQMGNSLQGVGGDLMKVALQQQVKINATVVDDALDMASKEALRLTYGEDDGHGQMVGGYRSAKGWDAIHPAGGKPLDDTVSEAFEARVKDIVKDKIGNSAQRGAFDEQVKQIAARLRQGTTVWQSEQFDAYHTQVGKSRAETLTNEFALTNPGDRAGQQEVMGRIEQNIYTYTKSDSPEAVELAIKGARGAAVAKMFDTVMADKKYNTAQALLNEWAGKIDPDTTAKMKASLDGKVSVQTGEQLADDALRMWAKPAYSAGDTTRGYNIVRGMESATGQVDKGGKLVVSPKGAYGAGQLMPDTAEAMAKKIGHPELYELSKQPTRDGEAANLYLGKLIYDQEVTFFKGDQEKAMAAYNAGRGWLIGGKDTKGNKIEGALNIAARTGTDWRTHLPAETQSYIRNGVQRLGAGEGAPAKPKKTDLYAAVDERTTDPDVRRAAYNRIDRQMAALESDEREGHENAFATALTKLQQTGGNVNALSPEEIAAMKPQDRATAATFAKNLAEGDYRQSDTTGYWEGMAAARDPKTTPAQLEAFRPRLSSQDFAMVRNAYLSVQKPDGPGQAATDLDYTRSHSLVDEHLKYLGINPTPTKQDTAGMARMSTIRQFTDRYLLDLQAQRGKKFTDAEMEQEVTRMFTRNQAFKETWAFGSSSGQMNVMSAEMKDIPSDTRDRLTKEFQRVQGRKPQPQELQQMYLRSQFYDTAPRAAAPPRINWGTK</sequence>
<evidence type="ECO:0000259" key="1">
    <source>
        <dbReference type="Pfam" id="PF01464"/>
    </source>
</evidence>
<dbReference type="InterPro" id="IPR023346">
    <property type="entry name" value="Lysozyme-like_dom_sf"/>
</dbReference>
<dbReference type="InterPro" id="IPR008258">
    <property type="entry name" value="Transglycosylase_SLT_dom_1"/>
</dbReference>
<reference evidence="2" key="1">
    <citation type="submission" date="2020-05" db="EMBL/GenBank/DDBJ databases">
        <authorList>
            <person name="Chiriac C."/>
            <person name="Salcher M."/>
            <person name="Ghai R."/>
            <person name="Kavagutti S V."/>
        </authorList>
    </citation>
    <scope>NUCLEOTIDE SEQUENCE</scope>
</reference>
<organism evidence="2">
    <name type="scientific">uncultured Caudovirales phage</name>
    <dbReference type="NCBI Taxonomy" id="2100421"/>
    <lineage>
        <taxon>Viruses</taxon>
        <taxon>Duplodnaviria</taxon>
        <taxon>Heunggongvirae</taxon>
        <taxon>Uroviricota</taxon>
        <taxon>Caudoviricetes</taxon>
        <taxon>Peduoviridae</taxon>
        <taxon>Maltschvirus</taxon>
        <taxon>Maltschvirus maltsch</taxon>
    </lineage>
</organism>
<feature type="domain" description="Transglycosylase SLT" evidence="1">
    <location>
        <begin position="361"/>
        <end position="441"/>
    </location>
</feature>
<gene>
    <name evidence="2" type="ORF">UFOVP1324_2</name>
</gene>
<dbReference type="Pfam" id="PF01464">
    <property type="entry name" value="SLT"/>
    <property type="match status" value="1"/>
</dbReference>
<accession>A0A6J5S196</accession>
<proteinExistence type="predicted"/>
<dbReference type="EMBL" id="LR797273">
    <property type="protein sequence ID" value="CAB4198775.1"/>
    <property type="molecule type" value="Genomic_DNA"/>
</dbReference>
<name>A0A6J5S196_9CAUD</name>
<dbReference type="Gene3D" id="1.10.530.10">
    <property type="match status" value="1"/>
</dbReference>
<evidence type="ECO:0000313" key="2">
    <source>
        <dbReference type="EMBL" id="CAB4198775.1"/>
    </source>
</evidence>
<dbReference type="SUPFAM" id="SSF53955">
    <property type="entry name" value="Lysozyme-like"/>
    <property type="match status" value="1"/>
</dbReference>
<protein>
    <submittedName>
        <fullName evidence="2">Putative lysin</fullName>
    </submittedName>
</protein>